<dbReference type="GO" id="GO:0005886">
    <property type="term" value="C:plasma membrane"/>
    <property type="evidence" value="ECO:0007669"/>
    <property type="project" value="TreeGrafter"/>
</dbReference>
<evidence type="ECO:0000256" key="4">
    <source>
        <dbReference type="ARBA" id="ARBA00022989"/>
    </source>
</evidence>
<dbReference type="Pfam" id="PF01566">
    <property type="entry name" value="Nramp"/>
    <property type="match status" value="1"/>
</dbReference>
<feature type="transmembrane region" description="Helical" evidence="6">
    <location>
        <begin position="289"/>
        <end position="315"/>
    </location>
</feature>
<dbReference type="Proteomes" id="UP000176609">
    <property type="component" value="Unassembled WGS sequence"/>
</dbReference>
<evidence type="ECO:0000256" key="1">
    <source>
        <dbReference type="ARBA" id="ARBA00004141"/>
    </source>
</evidence>
<sequence>MFKFIRLLRYKFSRLGPGFITGAADDDPSGIATYSIVGARFGYQLNFLSLFTIPMMTAIQEMCGRIGMVSGMGLSGVIKKYYSKKLLISATLLLLIANTINIGADLGIMAASIQMILGLPFLFWLFFVTIFTVGMEIFVPYDKYSRYLKWMGLSLLVYGLTAFLTKQNWLEVGIYTLIPHIHFDLTYLMTLVGFMGTTISPYLFFWQTSEEVEEAIKDGKIAEFDESPKVIEAEIHHMQKDTFAGMFFSQLIAFFIILTTTATLHQNGITDIETPQQVALALQPLAGDFAYLLFMFGIIGIGLQSVPILAGSVAYAIAESFGFKEGLAKKLTEAKAFYAIIGLSTLVGALMNLVGINPIKALFYTAIINGIVAVPLIAVIIKLADDERIVGHFKTKPLYKKIAWVTFFFMGISALFMIFAILRGL</sequence>
<protein>
    <submittedName>
        <fullName evidence="7">Iron transporter</fullName>
    </submittedName>
</protein>
<dbReference type="PANTHER" id="PTHR11706">
    <property type="entry name" value="SOLUTE CARRIER PROTEIN FAMILY 11 MEMBER"/>
    <property type="match status" value="1"/>
</dbReference>
<feature type="transmembrane region" description="Helical" evidence="6">
    <location>
        <begin position="247"/>
        <end position="269"/>
    </location>
</feature>
<feature type="transmembrane region" description="Helical" evidence="6">
    <location>
        <begin position="402"/>
        <end position="422"/>
    </location>
</feature>
<feature type="transmembrane region" description="Helical" evidence="6">
    <location>
        <begin position="336"/>
        <end position="355"/>
    </location>
</feature>
<dbReference type="GO" id="GO:0034755">
    <property type="term" value="P:iron ion transmembrane transport"/>
    <property type="evidence" value="ECO:0007669"/>
    <property type="project" value="TreeGrafter"/>
</dbReference>
<evidence type="ECO:0000313" key="8">
    <source>
        <dbReference type="Proteomes" id="UP000176609"/>
    </source>
</evidence>
<evidence type="ECO:0000256" key="6">
    <source>
        <dbReference type="SAM" id="Phobius"/>
    </source>
</evidence>
<comment type="subcellular location">
    <subcellularLocation>
        <location evidence="1">Membrane</location>
        <topology evidence="1">Multi-pass membrane protein</topology>
    </subcellularLocation>
</comment>
<name>A0A1F6APH0_9BACT</name>
<organism evidence="7 8">
    <name type="scientific">Candidatus Gottesmanbacteria bacterium RIFCSPLOWO2_01_FULL_39_12b</name>
    <dbReference type="NCBI Taxonomy" id="1798388"/>
    <lineage>
        <taxon>Bacteria</taxon>
        <taxon>Candidatus Gottesmaniibacteriota</taxon>
    </lineage>
</organism>
<dbReference type="GO" id="GO:0005384">
    <property type="term" value="F:manganese ion transmembrane transporter activity"/>
    <property type="evidence" value="ECO:0007669"/>
    <property type="project" value="TreeGrafter"/>
</dbReference>
<feature type="transmembrane region" description="Helical" evidence="6">
    <location>
        <begin position="185"/>
        <end position="205"/>
    </location>
</feature>
<evidence type="ECO:0000256" key="3">
    <source>
        <dbReference type="ARBA" id="ARBA00022692"/>
    </source>
</evidence>
<keyword evidence="4 6" id="KW-1133">Transmembrane helix</keyword>
<gene>
    <name evidence="7" type="ORF">A2960_03795</name>
</gene>
<dbReference type="EMBL" id="MFJR01000008">
    <property type="protein sequence ID" value="OGG26579.1"/>
    <property type="molecule type" value="Genomic_DNA"/>
</dbReference>
<evidence type="ECO:0000256" key="2">
    <source>
        <dbReference type="ARBA" id="ARBA00022448"/>
    </source>
</evidence>
<dbReference type="GO" id="GO:0015086">
    <property type="term" value="F:cadmium ion transmembrane transporter activity"/>
    <property type="evidence" value="ECO:0007669"/>
    <property type="project" value="TreeGrafter"/>
</dbReference>
<feature type="transmembrane region" description="Helical" evidence="6">
    <location>
        <begin position="147"/>
        <end position="165"/>
    </location>
</feature>
<feature type="transmembrane region" description="Helical" evidence="6">
    <location>
        <begin position="361"/>
        <end position="381"/>
    </location>
</feature>
<feature type="transmembrane region" description="Helical" evidence="6">
    <location>
        <begin position="86"/>
        <end position="104"/>
    </location>
</feature>
<keyword evidence="5 6" id="KW-0472">Membrane</keyword>
<dbReference type="AlphaFoldDB" id="A0A1F6APH0"/>
<feature type="transmembrane region" description="Helical" evidence="6">
    <location>
        <begin position="116"/>
        <end position="135"/>
    </location>
</feature>
<proteinExistence type="predicted"/>
<keyword evidence="3 6" id="KW-0812">Transmembrane</keyword>
<evidence type="ECO:0000313" key="7">
    <source>
        <dbReference type="EMBL" id="OGG26579.1"/>
    </source>
</evidence>
<dbReference type="PANTHER" id="PTHR11706:SF33">
    <property type="entry name" value="NATURAL RESISTANCE-ASSOCIATED MACROPHAGE PROTEIN 2"/>
    <property type="match status" value="1"/>
</dbReference>
<reference evidence="7 8" key="1">
    <citation type="journal article" date="2016" name="Nat. Commun.">
        <title>Thousands of microbial genomes shed light on interconnected biogeochemical processes in an aquifer system.</title>
        <authorList>
            <person name="Anantharaman K."/>
            <person name="Brown C.T."/>
            <person name="Hug L.A."/>
            <person name="Sharon I."/>
            <person name="Castelle C.J."/>
            <person name="Probst A.J."/>
            <person name="Thomas B.C."/>
            <person name="Singh A."/>
            <person name="Wilkins M.J."/>
            <person name="Karaoz U."/>
            <person name="Brodie E.L."/>
            <person name="Williams K.H."/>
            <person name="Hubbard S.S."/>
            <person name="Banfield J.F."/>
        </authorList>
    </citation>
    <scope>NUCLEOTIDE SEQUENCE [LARGE SCALE GENOMIC DNA]</scope>
</reference>
<comment type="caution">
    <text evidence="7">The sequence shown here is derived from an EMBL/GenBank/DDBJ whole genome shotgun (WGS) entry which is preliminary data.</text>
</comment>
<dbReference type="InterPro" id="IPR001046">
    <property type="entry name" value="NRAMP_fam"/>
</dbReference>
<keyword evidence="2" id="KW-0813">Transport</keyword>
<evidence type="ECO:0000256" key="5">
    <source>
        <dbReference type="ARBA" id="ARBA00023136"/>
    </source>
</evidence>
<accession>A0A1F6APH0</accession>